<dbReference type="PANTHER" id="PTHR39327">
    <property type="match status" value="1"/>
</dbReference>
<gene>
    <name evidence="1" type="ORF">KL771_11815</name>
</gene>
<organism evidence="1 2">
    <name type="scientific">Prosthecodimorpha staleyi</name>
    <dbReference type="NCBI Taxonomy" id="2840188"/>
    <lineage>
        <taxon>Bacteria</taxon>
        <taxon>Pseudomonadati</taxon>
        <taxon>Pseudomonadota</taxon>
        <taxon>Alphaproteobacteria</taxon>
        <taxon>Hyphomicrobiales</taxon>
        <taxon>Ancalomicrobiaceae</taxon>
        <taxon>Prosthecodimorpha</taxon>
    </lineage>
</organism>
<dbReference type="InterPro" id="IPR010319">
    <property type="entry name" value="Transglutaminase-like_Cys_pept"/>
</dbReference>
<dbReference type="AlphaFoldDB" id="A0A947GBD4"/>
<evidence type="ECO:0000313" key="1">
    <source>
        <dbReference type="EMBL" id="MBT9290148.1"/>
    </source>
</evidence>
<dbReference type="EMBL" id="JAHHZF010000005">
    <property type="protein sequence ID" value="MBT9290148.1"/>
    <property type="molecule type" value="Genomic_DNA"/>
</dbReference>
<protein>
    <submittedName>
        <fullName evidence="1">Transglutaminase-like cysteine peptidase</fullName>
    </submittedName>
</protein>
<evidence type="ECO:0000313" key="2">
    <source>
        <dbReference type="Proteomes" id="UP000766595"/>
    </source>
</evidence>
<sequence>MDVADAAKRRAGALLRALRLPVGRTGAASHVARTVPGAAFGRGAIAMRAGPIGPVPAGWVLRCALLVGLGVGLTVSQANALDGGQGAGLRPVDAPAGWADLCKRSPALCSHHNRALDRVRLSAETMQQLVDVNQDVNHTIRYVTDQAFLGREEYWSLPIDGTGDCEDFALEKRRRLMALGWPRAALLMTVVLAYNGEWHAVLTVDTDQGPMILDNMTDQVLPPEKTGHRFHSSQSREHPNRWVAWSTREFVARAPAPPTPAGTAGQD</sequence>
<comment type="caution">
    <text evidence="1">The sequence shown here is derived from an EMBL/GenBank/DDBJ whole genome shotgun (WGS) entry which is preliminary data.</text>
</comment>
<dbReference type="RefSeq" id="WP_261968758.1">
    <property type="nucleotide sequence ID" value="NZ_JAHHZF010000005.1"/>
</dbReference>
<proteinExistence type="predicted"/>
<reference evidence="1 2" key="1">
    <citation type="submission" date="2021-06" db="EMBL/GenBank/DDBJ databases">
        <authorList>
            <person name="Grouzdev D.S."/>
            <person name="Koziaeva V."/>
        </authorList>
    </citation>
    <scope>NUCLEOTIDE SEQUENCE [LARGE SCALE GENOMIC DNA]</scope>
    <source>
        <strain evidence="1 2">22</strain>
    </source>
</reference>
<dbReference type="PANTHER" id="PTHR39327:SF1">
    <property type="entry name" value="BLR5470 PROTEIN"/>
    <property type="match status" value="1"/>
</dbReference>
<dbReference type="Proteomes" id="UP000766595">
    <property type="component" value="Unassembled WGS sequence"/>
</dbReference>
<accession>A0A947GBD4</accession>
<dbReference type="Gene3D" id="3.10.620.30">
    <property type="match status" value="1"/>
</dbReference>
<dbReference type="Pfam" id="PF06035">
    <property type="entry name" value="Peptidase_C93"/>
    <property type="match status" value="1"/>
</dbReference>
<name>A0A947GBD4_9HYPH</name>
<keyword evidence="2" id="KW-1185">Reference proteome</keyword>